<name>A0ABQ9FXB0_TEGGR</name>
<feature type="region of interest" description="Disordered" evidence="1">
    <location>
        <begin position="1"/>
        <end position="59"/>
    </location>
</feature>
<sequence length="59" mass="6487">MSTKWDTRDSTGSDITESIVDDMTGSTKSDTGDSTESNITESIGEDLTWKHSGRYMGQH</sequence>
<feature type="compositionally biased region" description="Low complexity" evidence="1">
    <location>
        <begin position="21"/>
        <end position="37"/>
    </location>
</feature>
<comment type="caution">
    <text evidence="2">The sequence shown here is derived from an EMBL/GenBank/DDBJ whole genome shotgun (WGS) entry which is preliminary data.</text>
</comment>
<evidence type="ECO:0000313" key="3">
    <source>
        <dbReference type="Proteomes" id="UP001217089"/>
    </source>
</evidence>
<keyword evidence="3" id="KW-1185">Reference proteome</keyword>
<dbReference type="EMBL" id="JARBDR010000141">
    <property type="protein sequence ID" value="KAJ8320905.1"/>
    <property type="molecule type" value="Genomic_DNA"/>
</dbReference>
<evidence type="ECO:0000313" key="2">
    <source>
        <dbReference type="EMBL" id="KAJ8320905.1"/>
    </source>
</evidence>
<accession>A0ABQ9FXB0</accession>
<protein>
    <submittedName>
        <fullName evidence="2">Uncharacterized protein</fullName>
    </submittedName>
</protein>
<organism evidence="2 3">
    <name type="scientific">Tegillarca granosa</name>
    <name type="common">Malaysian cockle</name>
    <name type="synonym">Anadara granosa</name>
    <dbReference type="NCBI Taxonomy" id="220873"/>
    <lineage>
        <taxon>Eukaryota</taxon>
        <taxon>Metazoa</taxon>
        <taxon>Spiralia</taxon>
        <taxon>Lophotrochozoa</taxon>
        <taxon>Mollusca</taxon>
        <taxon>Bivalvia</taxon>
        <taxon>Autobranchia</taxon>
        <taxon>Pteriomorphia</taxon>
        <taxon>Arcoida</taxon>
        <taxon>Arcoidea</taxon>
        <taxon>Arcidae</taxon>
        <taxon>Tegillarca</taxon>
    </lineage>
</organism>
<proteinExistence type="predicted"/>
<evidence type="ECO:0000256" key="1">
    <source>
        <dbReference type="SAM" id="MobiDB-lite"/>
    </source>
</evidence>
<reference evidence="2 3" key="1">
    <citation type="submission" date="2022-12" db="EMBL/GenBank/DDBJ databases">
        <title>Chromosome-level genome of Tegillarca granosa.</title>
        <authorList>
            <person name="Kim J."/>
        </authorList>
    </citation>
    <scope>NUCLEOTIDE SEQUENCE [LARGE SCALE GENOMIC DNA]</scope>
    <source>
        <strain evidence="2">Teg-2019</strain>
        <tissue evidence="2">Adductor muscle</tissue>
    </source>
</reference>
<gene>
    <name evidence="2" type="ORF">KUTeg_002492</name>
</gene>
<feature type="compositionally biased region" description="Basic and acidic residues" evidence="1">
    <location>
        <begin position="1"/>
        <end position="11"/>
    </location>
</feature>
<dbReference type="Proteomes" id="UP001217089">
    <property type="component" value="Unassembled WGS sequence"/>
</dbReference>